<evidence type="ECO:0000313" key="2">
    <source>
        <dbReference type="Proteomes" id="UP000807469"/>
    </source>
</evidence>
<gene>
    <name evidence="1" type="ORF">BDN70DRAFT_367018</name>
</gene>
<protein>
    <submittedName>
        <fullName evidence="1">Uncharacterized protein</fullName>
    </submittedName>
</protein>
<accession>A0A9P6D066</accession>
<comment type="caution">
    <text evidence="1">The sequence shown here is derived from an EMBL/GenBank/DDBJ whole genome shotgun (WGS) entry which is preliminary data.</text>
</comment>
<proteinExistence type="predicted"/>
<reference evidence="1" key="1">
    <citation type="submission" date="2020-11" db="EMBL/GenBank/DDBJ databases">
        <authorList>
            <consortium name="DOE Joint Genome Institute"/>
            <person name="Ahrendt S."/>
            <person name="Riley R."/>
            <person name="Andreopoulos W."/>
            <person name="Labutti K."/>
            <person name="Pangilinan J."/>
            <person name="Ruiz-Duenas F.J."/>
            <person name="Barrasa J.M."/>
            <person name="Sanchez-Garcia M."/>
            <person name="Camarero S."/>
            <person name="Miyauchi S."/>
            <person name="Serrano A."/>
            <person name="Linde D."/>
            <person name="Babiker R."/>
            <person name="Drula E."/>
            <person name="Ayuso-Fernandez I."/>
            <person name="Pacheco R."/>
            <person name="Padilla G."/>
            <person name="Ferreira P."/>
            <person name="Barriuso J."/>
            <person name="Kellner H."/>
            <person name="Castanera R."/>
            <person name="Alfaro M."/>
            <person name="Ramirez L."/>
            <person name="Pisabarro A.G."/>
            <person name="Kuo A."/>
            <person name="Tritt A."/>
            <person name="Lipzen A."/>
            <person name="He G."/>
            <person name="Yan M."/>
            <person name="Ng V."/>
            <person name="Cullen D."/>
            <person name="Martin F."/>
            <person name="Rosso M.-N."/>
            <person name="Henrissat B."/>
            <person name="Hibbett D."/>
            <person name="Martinez A.T."/>
            <person name="Grigoriev I.V."/>
        </authorList>
    </citation>
    <scope>NUCLEOTIDE SEQUENCE</scope>
    <source>
        <strain evidence="1">CIRM-BRFM 674</strain>
    </source>
</reference>
<name>A0A9P6D066_9AGAR</name>
<dbReference type="AlphaFoldDB" id="A0A9P6D066"/>
<organism evidence="1 2">
    <name type="scientific">Pholiota conissans</name>
    <dbReference type="NCBI Taxonomy" id="109636"/>
    <lineage>
        <taxon>Eukaryota</taxon>
        <taxon>Fungi</taxon>
        <taxon>Dikarya</taxon>
        <taxon>Basidiomycota</taxon>
        <taxon>Agaricomycotina</taxon>
        <taxon>Agaricomycetes</taxon>
        <taxon>Agaricomycetidae</taxon>
        <taxon>Agaricales</taxon>
        <taxon>Agaricineae</taxon>
        <taxon>Strophariaceae</taxon>
        <taxon>Pholiota</taxon>
    </lineage>
</organism>
<keyword evidence="2" id="KW-1185">Reference proteome</keyword>
<sequence>MDFAFGVVFLSTYVLPSITKVILLGVYGITCLSLRKYIISLVLHPPGAWVLVLGCANCGIPTMRVCGKIKLFQVINIPQLISPTMHEVERFYPSKCLPDDISLVRNLFLTIDMHSVHLSTKASQSDRSFNLSRNIIYRFSASLGLMEREIVEVPTADQLEFFVYAASNPRISKDHQKRNCASQCSRILRVVTVYDAMQE</sequence>
<dbReference type="Proteomes" id="UP000807469">
    <property type="component" value="Unassembled WGS sequence"/>
</dbReference>
<dbReference type="EMBL" id="MU155132">
    <property type="protein sequence ID" value="KAF9485977.1"/>
    <property type="molecule type" value="Genomic_DNA"/>
</dbReference>
<evidence type="ECO:0000313" key="1">
    <source>
        <dbReference type="EMBL" id="KAF9485977.1"/>
    </source>
</evidence>